<evidence type="ECO:0000256" key="2">
    <source>
        <dbReference type="SAM" id="Phobius"/>
    </source>
</evidence>
<keyword evidence="2" id="KW-0472">Membrane</keyword>
<evidence type="ECO:0000313" key="4">
    <source>
        <dbReference type="Proteomes" id="UP001171916"/>
    </source>
</evidence>
<keyword evidence="2" id="KW-0812">Transmembrane</keyword>
<accession>A0ABT7YDJ3</accession>
<name>A0ABT7YDJ3_9BACT</name>
<feature type="transmembrane region" description="Helical" evidence="2">
    <location>
        <begin position="6"/>
        <end position="21"/>
    </location>
</feature>
<dbReference type="Proteomes" id="UP001171916">
    <property type="component" value="Unassembled WGS sequence"/>
</dbReference>
<proteinExistence type="predicted"/>
<dbReference type="RefSeq" id="WP_290000198.1">
    <property type="nucleotide sequence ID" value="NZ_JAUEPH010000004.1"/>
</dbReference>
<evidence type="ECO:0000313" key="3">
    <source>
        <dbReference type="EMBL" id="MDN3204567.1"/>
    </source>
</evidence>
<comment type="caution">
    <text evidence="3">The sequence shown here is derived from an EMBL/GenBank/DDBJ whole genome shotgun (WGS) entry which is preliminary data.</text>
</comment>
<feature type="region of interest" description="Disordered" evidence="1">
    <location>
        <begin position="26"/>
        <end position="122"/>
    </location>
</feature>
<sequence length="186" mass="21651">MDWGNIIYIIAVIIYFIYTASRKKKKNIPQAPDADPSTNEEPSGGMSFEDLLREIREAQNPKKKEEPRELIKPKQEVKPEKTPLKPYKEARKPEPEISRRPEKTRASKPSDAEIPSAEDFDMDDAFERMRQEEERIAQVAASIPSQKDVNYRTKKKKVNPYATRLKNRNSIKEAVVLNEILNRKHF</sequence>
<dbReference type="EMBL" id="JAUEPH010000004">
    <property type="protein sequence ID" value="MDN3204567.1"/>
    <property type="molecule type" value="Genomic_DNA"/>
</dbReference>
<feature type="compositionally biased region" description="Basic and acidic residues" evidence="1">
    <location>
        <begin position="50"/>
        <end position="111"/>
    </location>
</feature>
<protein>
    <submittedName>
        <fullName evidence="3">Uncharacterized protein</fullName>
    </submittedName>
</protein>
<organism evidence="3 4">
    <name type="scientific">Algoriphagus sediminis</name>
    <dbReference type="NCBI Taxonomy" id="3057113"/>
    <lineage>
        <taxon>Bacteria</taxon>
        <taxon>Pseudomonadati</taxon>
        <taxon>Bacteroidota</taxon>
        <taxon>Cytophagia</taxon>
        <taxon>Cytophagales</taxon>
        <taxon>Cyclobacteriaceae</taxon>
        <taxon>Algoriphagus</taxon>
    </lineage>
</organism>
<keyword evidence="4" id="KW-1185">Reference proteome</keyword>
<evidence type="ECO:0000256" key="1">
    <source>
        <dbReference type="SAM" id="MobiDB-lite"/>
    </source>
</evidence>
<gene>
    <name evidence="3" type="ORF">QVH07_10425</name>
</gene>
<keyword evidence="2" id="KW-1133">Transmembrane helix</keyword>
<reference evidence="3" key="1">
    <citation type="submission" date="2023-06" db="EMBL/GenBank/DDBJ databases">
        <title>Robiginitalea aurantiacus sp. nov. and Algoriphagus sediminis sp. nov., isolated from coastal sediment.</title>
        <authorList>
            <person name="Zhou Z.Y."/>
            <person name="An J."/>
            <person name="Jia Y.W."/>
            <person name="Du Z.J."/>
        </authorList>
    </citation>
    <scope>NUCLEOTIDE SEQUENCE</scope>
    <source>
        <strain evidence="3">C2-7</strain>
    </source>
</reference>